<proteinExistence type="predicted"/>
<name>A0A1Q3DL21_9VIRU</name>
<organism evidence="1">
    <name type="scientific">Chionoecetes opilio bacilliform virus</name>
    <dbReference type="NCBI Taxonomy" id="1825681"/>
    <lineage>
        <taxon>Viruses</taxon>
        <taxon>Viruses incertae sedis</taxon>
        <taxon>Naldaviricetes</taxon>
        <taxon>Nimaviridae</taxon>
    </lineage>
</organism>
<comment type="caution">
    <text evidence="1">The sequence shown here is derived from an EMBL/GenBank/DDBJ whole genome shotgun (WGS) entry which is preliminary data.</text>
</comment>
<evidence type="ECO:0000313" key="1">
    <source>
        <dbReference type="EMBL" id="GAV93174.1"/>
    </source>
</evidence>
<reference evidence="1" key="1">
    <citation type="submission" date="2017-01" db="EMBL/GenBank/DDBJ databases">
        <title>Draft genome sequence of uncultured bacilliform virus purified from snow crab.</title>
        <authorList>
            <person name="Takano T."/>
        </authorList>
    </citation>
    <scope>NUCLEOTIDE SEQUENCE</scope>
    <source>
        <strain evidence="1">Isolate_1</strain>
    </source>
</reference>
<sequence length="322" mass="36894">MSKHYNLVQDCSEYHLNIEECATNLCEDFEQLIMFRMGGSTNMIRISNNFSEAVIRLISHGDNLKYVLIRITDKKLSLQDERTLVKFADCVHRCMSIRLPLEEQTSFPLDFDNMFAKVDATIVKPNFNDLKSVTLYNNMKYIDLGLHYLVEESIKRGLNDTLVDCLIPSEDRLISSEGDYKHNVSIGGLKIPELFYSERVVSFIRDHVSFGMGWPDSDTSFKKNFTCINPSHKDNNPSMSITFRPFFWRSSKKVCDGMSVECIQALESALKKETTCSLFVKLADNVVKLKNGMNVITYVCSAKCFSCTMYSLLSNEKMEQLI</sequence>
<protein>
    <submittedName>
        <fullName evidence="1">Uncharacterized protein</fullName>
    </submittedName>
</protein>
<dbReference type="EMBL" id="BDLS01000002">
    <property type="protein sequence ID" value="GAV93174.1"/>
    <property type="molecule type" value="Genomic_DNA"/>
</dbReference>
<accession>A0A1Q3DL21</accession>
<gene>
    <name evidence="1" type="ORF">SCV_050</name>
</gene>